<dbReference type="GO" id="GO:0032259">
    <property type="term" value="P:methylation"/>
    <property type="evidence" value="ECO:0007669"/>
    <property type="project" value="UniProtKB-KW"/>
</dbReference>
<dbReference type="GO" id="GO:0008170">
    <property type="term" value="F:N-methyltransferase activity"/>
    <property type="evidence" value="ECO:0007669"/>
    <property type="project" value="InterPro"/>
</dbReference>
<name>A0A1T5CHG4_9FLAO</name>
<reference evidence="10" key="1">
    <citation type="submission" date="2017-02" db="EMBL/GenBank/DDBJ databases">
        <authorList>
            <person name="Varghese N."/>
            <person name="Submissions S."/>
        </authorList>
    </citation>
    <scope>NUCLEOTIDE SEQUENCE [LARGE SCALE GENOMIC DNA]</scope>
    <source>
        <strain evidence="10">DSM 23405</strain>
    </source>
</reference>
<keyword evidence="3 9" id="KW-0489">Methyltransferase</keyword>
<evidence type="ECO:0000256" key="1">
    <source>
        <dbReference type="ARBA" id="ARBA00006594"/>
    </source>
</evidence>
<evidence type="ECO:0000256" key="5">
    <source>
        <dbReference type="ARBA" id="ARBA00022747"/>
    </source>
</evidence>
<dbReference type="GO" id="GO:0009007">
    <property type="term" value="F:site-specific DNA-methyltransferase (adenine-specific) activity"/>
    <property type="evidence" value="ECO:0007669"/>
    <property type="project" value="UniProtKB-EC"/>
</dbReference>
<dbReference type="SUPFAM" id="SSF53335">
    <property type="entry name" value="S-adenosyl-L-methionine-dependent methyltransferases"/>
    <property type="match status" value="1"/>
</dbReference>
<dbReference type="Gene3D" id="3.40.50.150">
    <property type="entry name" value="Vaccinia Virus protein VP39"/>
    <property type="match status" value="1"/>
</dbReference>
<dbReference type="RefSeq" id="WP_079720815.1">
    <property type="nucleotide sequence ID" value="NZ_FUYY01000003.1"/>
</dbReference>
<keyword evidence="4" id="KW-0808">Transferase</keyword>
<evidence type="ECO:0000313" key="9">
    <source>
        <dbReference type="EMBL" id="SKB58935.1"/>
    </source>
</evidence>
<dbReference type="PROSITE" id="PS00092">
    <property type="entry name" value="N6_MTASE"/>
    <property type="match status" value="1"/>
</dbReference>
<dbReference type="InterPro" id="IPR050953">
    <property type="entry name" value="N4_N6_ade-DNA_methylase"/>
</dbReference>
<evidence type="ECO:0000256" key="6">
    <source>
        <dbReference type="ARBA" id="ARBA00023125"/>
    </source>
</evidence>
<keyword evidence="5" id="KW-0680">Restriction system</keyword>
<dbReference type="PANTHER" id="PTHR33841:SF6">
    <property type="entry name" value="TYPE II METHYLTRANSFERASE M.HINDII"/>
    <property type="match status" value="1"/>
</dbReference>
<evidence type="ECO:0000256" key="2">
    <source>
        <dbReference type="ARBA" id="ARBA00011900"/>
    </source>
</evidence>
<dbReference type="GO" id="GO:0003677">
    <property type="term" value="F:DNA binding"/>
    <property type="evidence" value="ECO:0007669"/>
    <property type="project" value="UniProtKB-KW"/>
</dbReference>
<dbReference type="STRING" id="241145.SAMN05660776_1942"/>
<dbReference type="InterPro" id="IPR002052">
    <property type="entry name" value="DNA_methylase_N6_adenine_CS"/>
</dbReference>
<gene>
    <name evidence="9" type="ORF">SAMN05660776_1942</name>
</gene>
<evidence type="ECO:0000256" key="4">
    <source>
        <dbReference type="ARBA" id="ARBA00022679"/>
    </source>
</evidence>
<dbReference type="InterPro" id="IPR003356">
    <property type="entry name" value="DNA_methylase_A-5"/>
</dbReference>
<accession>A0A1T5CHG4</accession>
<sequence>MGKLLNIDYWKKEFGLLPMHLNPILNEEKYLMLNGGNGDFCLQTSQEKEDLEKYFEDSWSTNTKNYIVINDDNVIINNWFEKKSEIIPKKRIEPNIEKFYKYITSKSFKTQDDIIPFILNIFKKLRNVTFEKENPVEAINTLFLLLISIEERKTNIDFKKWGVHDSKLPSNFEYFSEIINNGINSISPNLDLLLRHTSGTLFQEAHREVIYFNPQRDLFGGVSSELITKKQAYSSIHYTPQYLARSIVENSIGNLDLNKKNLKILDPSCGSSEFLIEVLKQLKNLNYKGKIIVKGWDSSQTAINTSNFLLKYENRTQWNNKLEIQIKLIEDSLLEEWGTDNDLIVMNPPFVSWELLKNKINKEAIRDTLKEVFNGGRPNQASAFFYKASESLSEGGVLGCVLPSSIFSYNSYNKLRNVIEEKLSINIIAKLGNFVFEDALTDVSFFIGKKPKSPNSVKVVWTKNEKGNVQEALRNLRKINSTSQQAVQQKNFSIYTPSYFPVVKNSWRIISLEENDFIRDIERFAIAGNLTTIGEIFNIKQGALLGVKNIFKISIDEYEALKKDEKKHFRPVITNSSIKTGKLIIFEYVWYPYDKNGLTINSEEELASISFAENVLKKNRALLEKRNGISKWWSLTRPRTWQYVQKKRLYSTRFGNSNSFAFDINGDCIIEEGNAFLPKKELSNNDYYFYLSCFTSKTFDLLLSIYSKPIMSGFDLGRIQIKDIPVPNIKLKNTKESEAYLKLVELGKELTEGNTFVKEVIDDVLVNYFYPRK</sequence>
<protein>
    <recommendedName>
        <fullName evidence="2">site-specific DNA-methyltransferase (adenine-specific)</fullName>
        <ecNumber evidence="2">2.1.1.72</ecNumber>
    </recommendedName>
</protein>
<keyword evidence="6" id="KW-0238">DNA-binding</keyword>
<dbReference type="Proteomes" id="UP000190230">
    <property type="component" value="Unassembled WGS sequence"/>
</dbReference>
<dbReference type="PRINTS" id="PR00507">
    <property type="entry name" value="N12N6MTFRASE"/>
</dbReference>
<evidence type="ECO:0000259" key="8">
    <source>
        <dbReference type="Pfam" id="PF02384"/>
    </source>
</evidence>
<dbReference type="GO" id="GO:0009307">
    <property type="term" value="P:DNA restriction-modification system"/>
    <property type="evidence" value="ECO:0007669"/>
    <property type="project" value="UniProtKB-KW"/>
</dbReference>
<keyword evidence="10" id="KW-1185">Reference proteome</keyword>
<dbReference type="Pfam" id="PF02384">
    <property type="entry name" value="N6_Mtase"/>
    <property type="match status" value="1"/>
</dbReference>
<dbReference type="InterPro" id="IPR029063">
    <property type="entry name" value="SAM-dependent_MTases_sf"/>
</dbReference>
<organism evidence="9 10">
    <name type="scientific">Salegentibacter holothuriorum</name>
    <dbReference type="NCBI Taxonomy" id="241145"/>
    <lineage>
        <taxon>Bacteria</taxon>
        <taxon>Pseudomonadati</taxon>
        <taxon>Bacteroidota</taxon>
        <taxon>Flavobacteriia</taxon>
        <taxon>Flavobacteriales</taxon>
        <taxon>Flavobacteriaceae</taxon>
        <taxon>Salegentibacter</taxon>
    </lineage>
</organism>
<feature type="domain" description="DNA methylase adenine-specific" evidence="8">
    <location>
        <begin position="236"/>
        <end position="485"/>
    </location>
</feature>
<proteinExistence type="inferred from homology"/>
<evidence type="ECO:0000256" key="7">
    <source>
        <dbReference type="ARBA" id="ARBA00047942"/>
    </source>
</evidence>
<evidence type="ECO:0000313" key="10">
    <source>
        <dbReference type="Proteomes" id="UP000190230"/>
    </source>
</evidence>
<dbReference type="PANTHER" id="PTHR33841">
    <property type="entry name" value="DNA METHYLTRANSFERASE YEEA-RELATED"/>
    <property type="match status" value="1"/>
</dbReference>
<comment type="catalytic activity">
    <reaction evidence="7">
        <text>a 2'-deoxyadenosine in DNA + S-adenosyl-L-methionine = an N(6)-methyl-2'-deoxyadenosine in DNA + S-adenosyl-L-homocysteine + H(+)</text>
        <dbReference type="Rhea" id="RHEA:15197"/>
        <dbReference type="Rhea" id="RHEA-COMP:12418"/>
        <dbReference type="Rhea" id="RHEA-COMP:12419"/>
        <dbReference type="ChEBI" id="CHEBI:15378"/>
        <dbReference type="ChEBI" id="CHEBI:57856"/>
        <dbReference type="ChEBI" id="CHEBI:59789"/>
        <dbReference type="ChEBI" id="CHEBI:90615"/>
        <dbReference type="ChEBI" id="CHEBI:90616"/>
        <dbReference type="EC" id="2.1.1.72"/>
    </reaction>
</comment>
<comment type="similarity">
    <text evidence="1">Belongs to the N(4)/N(6)-methyltransferase family.</text>
</comment>
<evidence type="ECO:0000256" key="3">
    <source>
        <dbReference type="ARBA" id="ARBA00022603"/>
    </source>
</evidence>
<dbReference type="EMBL" id="FUYY01000003">
    <property type="protein sequence ID" value="SKB58935.1"/>
    <property type="molecule type" value="Genomic_DNA"/>
</dbReference>
<dbReference type="EC" id="2.1.1.72" evidence="2"/>
<dbReference type="OrthoDB" id="32195at2"/>
<dbReference type="AlphaFoldDB" id="A0A1T5CHG4"/>